<accession>A0ABX8PPU9</accession>
<name>A0ABX8PPU9_9PSED</name>
<protein>
    <recommendedName>
        <fullName evidence="3">Ig-like domain repeat protein</fullName>
    </recommendedName>
</protein>
<keyword evidence="2" id="KW-1185">Reference proteome</keyword>
<organism evidence="1 2">
    <name type="scientific">Pseudomonas tensinigenes</name>
    <dbReference type="NCBI Taxonomy" id="2745511"/>
    <lineage>
        <taxon>Bacteria</taxon>
        <taxon>Pseudomonadati</taxon>
        <taxon>Pseudomonadota</taxon>
        <taxon>Gammaproteobacteria</taxon>
        <taxon>Pseudomonadales</taxon>
        <taxon>Pseudomonadaceae</taxon>
        <taxon>Pseudomonas</taxon>
    </lineage>
</organism>
<dbReference type="RefSeq" id="WP_217868226.1">
    <property type="nucleotide sequence ID" value="NZ_CP077089.1"/>
</dbReference>
<reference evidence="1 2" key="2">
    <citation type="journal article" date="2021" name="Microorganisms">
        <title>The Ever-Expanding Pseudomonas Genus: Description of 43 New Species and Partition of the Pseudomonas putida Group.</title>
        <authorList>
            <person name="Girard L."/>
            <person name="Lood C."/>
            <person name="Hofte M."/>
            <person name="Vandamme P."/>
            <person name="Rokni-Zadeh H."/>
            <person name="van Noort V."/>
            <person name="Lavigne R."/>
            <person name="De Mot R."/>
        </authorList>
    </citation>
    <scope>NUCLEOTIDE SEQUENCE [LARGE SCALE GENOMIC DNA]</scope>
    <source>
        <strain evidence="1 2">ZA 5.3</strain>
    </source>
</reference>
<dbReference type="Proteomes" id="UP000646386">
    <property type="component" value="Chromosome"/>
</dbReference>
<evidence type="ECO:0008006" key="3">
    <source>
        <dbReference type="Google" id="ProtNLM"/>
    </source>
</evidence>
<evidence type="ECO:0000313" key="2">
    <source>
        <dbReference type="Proteomes" id="UP000646386"/>
    </source>
</evidence>
<sequence>MSTPDQPLALTELNIPGRSKDPVSQDPDIWGINIAAALGNFPLNGLLCQAGPWGNMAEGDRLTIFWGTGQNVWVETVDATEVNTQLRMFVPSRHMVDGRFAVSYVVKPLGGMDQASEVMQVLVKLTRPGGDDDNDDGGHSKLIMTIPKEIVDGGIDKDNVAAGVPISIGKADGTPPYPFAAAGDVCRLSWGGIYVFSAALTQEQAEGKAPIIISITEAIIREAGDAETSGVAVVFEVYDCVFNRSEDWSAEQRIVVAVDATRLGAPLLKETLNNVLDVDKLGDADGTVQIIATDTSKFTVGDIPYIRIKGTPVEGPPIDLEVEGAALTSVPSVTDDKVPNAVLRQLAKSQITLSYRLEKADASPDLRSKGQFIRAIGEVQRLAAPKMLDENSGALDPALPQVRVEIPFDKSFAEGQVLKIFMLGTTPGLKPYLPDLPTRLITRNDIVAAQPLLYNIDGKHLAPVNGGKAEFYYQQLIAETVLATLDTYEATRAIRESIHTEILQVGEARLELPQPEVAGVVNGVLPADTAGTTLTVVYTETVKGDEVFMFWHGSITGEYTDSIKLSEFTAGQPVPFPIGAELIKGNEGGSVIARYEIKRAAGGTSYAEPLKFDVGVALDLTAPDIKEAPNGTSLDPFAGKDTLTAVVDYVGMLLDDEIIVTFSGAPGTPEGGSHITAPWTVRTLGAQDIPLDNTVIAFNLGQSVTVSYTVARGSDDPKDSKTRTLAVLPIKNEDNRLPDPVINGITSAELDVTTLPGQPRTRIAAWLLLALKQTLWLRYFVEGNPTPISTTYNGALIPPDGVPGGMQPYTPMAELNKLADGAKLRIEFKVGFDGSTDESKAVVFPSRVYTVKAVKDVKPEITSVKDSKGAEIVHDGGTVDPVVTLTGTAAPDQEVEIFEGATPKGKRPVDGTGIWTYTATLTAIGTRTFKVKADYGSGQESVGRTFTYSSVLTPVITSVQDSKGAEIPNNTITLDPNIKLTGTATSRLHVEIFDGATSKGTAQVSGFTGKWELEVKGLSLTVHNFTAKALYGTEPVSAVRTLTVTAVIVPTLDKVLDDTGADIPNDYTTESTTLKLQGTASKGQQVDIFEGSEPSAEFKGTATADAAGSWEHPIIVPLGARRLYAQSRYHIGTVHSNIRTLNVVPKDLYVDNFGPNTEYRDGETRHFEKINVTRVNISGTSNMWARDLLNSSPNVGEVKMVIGFKGRTFKLLKFHCLCWSPRLNQGPPVITGVLVRIDFFNGTELVHQYNINGDGGLWREITIKLLGGLSFDSVEIRLFPAKNLHFSSILINWIFCTNDV</sequence>
<gene>
    <name evidence="1" type="ORF">HU718_014915</name>
</gene>
<proteinExistence type="predicted"/>
<evidence type="ECO:0000313" key="1">
    <source>
        <dbReference type="EMBL" id="QXI03338.1"/>
    </source>
</evidence>
<dbReference type="EMBL" id="CP077089">
    <property type="protein sequence ID" value="QXI03338.1"/>
    <property type="molecule type" value="Genomic_DNA"/>
</dbReference>
<reference evidence="1 2" key="1">
    <citation type="journal article" date="2020" name="Microorganisms">
        <title>Reliable Identification of Environmental Pseudomonas Isolates Using the rpoD Gene.</title>
        <authorList>
            <consortium name="The Broad Institute Genome Sequencing Platform"/>
            <person name="Girard L."/>
            <person name="Lood C."/>
            <person name="Rokni-Zadeh H."/>
            <person name="van Noort V."/>
            <person name="Lavigne R."/>
            <person name="De Mot R."/>
        </authorList>
    </citation>
    <scope>NUCLEOTIDE SEQUENCE [LARGE SCALE GENOMIC DNA]</scope>
    <source>
        <strain evidence="1 2">ZA 5.3</strain>
    </source>
</reference>